<dbReference type="NCBIfam" id="TIGR02001">
    <property type="entry name" value="gcw_chp"/>
    <property type="match status" value="1"/>
</dbReference>
<evidence type="ECO:0008006" key="4">
    <source>
        <dbReference type="Google" id="ProtNLM"/>
    </source>
</evidence>
<name>A0ABZ0S642_9GAMM</name>
<dbReference type="Pfam" id="PF09694">
    <property type="entry name" value="Gcw_chp"/>
    <property type="match status" value="1"/>
</dbReference>
<feature type="chain" id="PRO_5045348474" description="Porin" evidence="1">
    <location>
        <begin position="39"/>
        <end position="305"/>
    </location>
</feature>
<proteinExistence type="predicted"/>
<keyword evidence="3" id="KW-1185">Reference proteome</keyword>
<organism evidence="2 3">
    <name type="scientific">Thiorhodovibrio winogradskyi</name>
    <dbReference type="NCBI Taxonomy" id="77007"/>
    <lineage>
        <taxon>Bacteria</taxon>
        <taxon>Pseudomonadati</taxon>
        <taxon>Pseudomonadota</taxon>
        <taxon>Gammaproteobacteria</taxon>
        <taxon>Chromatiales</taxon>
        <taxon>Chromatiaceae</taxon>
        <taxon>Thiorhodovibrio</taxon>
    </lineage>
</organism>
<keyword evidence="1" id="KW-0732">Signal</keyword>
<protein>
    <recommendedName>
        <fullName evidence="4">Porin</fullName>
    </recommendedName>
</protein>
<dbReference type="EMBL" id="CP121472">
    <property type="protein sequence ID" value="WPL16427.1"/>
    <property type="molecule type" value="Genomic_DNA"/>
</dbReference>
<dbReference type="InterPro" id="IPR010239">
    <property type="entry name" value="CHP02001"/>
</dbReference>
<sequence>MKIDAMKDTQSTKPSPRQLSSLAAAVALSLAGTSVAFAAGPWSLSANIGAVSNYMWRGVTQTGDGAAVQGGVDAAHESGFSAGTWASNIDWDDGSQSVTGFVQINPNTGAPINTPNGWLVQGTTSGSNADSPTYELDFYAGFDFALPDENASLGINTIYYAYPDSKDEVDFWEIGISGGYDFGAAAVSAGIQYTAWGGKANKDALYYDGDFYYNAALDIPLPQEFSFGVFGGYYDFKHDEEVYREAGRLRTASYDYWHWGASISKEAGDFGTFSLTYEQVDGESTNAGDLWDQDAKVWVGWNKEF</sequence>
<gene>
    <name evidence="2" type="ORF">Thiowin_01381</name>
</gene>
<accession>A0ABZ0S642</accession>
<feature type="signal peptide" evidence="1">
    <location>
        <begin position="1"/>
        <end position="38"/>
    </location>
</feature>
<evidence type="ECO:0000313" key="3">
    <source>
        <dbReference type="Proteomes" id="UP001432180"/>
    </source>
</evidence>
<dbReference type="Proteomes" id="UP001432180">
    <property type="component" value="Chromosome"/>
</dbReference>
<dbReference type="RefSeq" id="WP_328986974.1">
    <property type="nucleotide sequence ID" value="NZ_CP121472.1"/>
</dbReference>
<evidence type="ECO:0000256" key="1">
    <source>
        <dbReference type="SAM" id="SignalP"/>
    </source>
</evidence>
<reference evidence="2 3" key="1">
    <citation type="journal article" date="2023" name="Microorganisms">
        <title>Thiorhodovibrio frisius and Trv. litoralis spp. nov., Two Novel Members from a Clade of Fastidious Purple Sulfur Bacteria That Exhibit Unique Red-Shifted Light-Harvesting Capabilities.</title>
        <authorList>
            <person name="Methner A."/>
            <person name="Kuzyk S.B."/>
            <person name="Petersen J."/>
            <person name="Bauer S."/>
            <person name="Brinkmann H."/>
            <person name="Sichau K."/>
            <person name="Wanner G."/>
            <person name="Wolf J."/>
            <person name="Neumann-Schaal M."/>
            <person name="Henke P."/>
            <person name="Tank M."/>
            <person name="Sproer C."/>
            <person name="Bunk B."/>
            <person name="Overmann J."/>
        </authorList>
    </citation>
    <scope>NUCLEOTIDE SEQUENCE [LARGE SCALE GENOMIC DNA]</scope>
    <source>
        <strain evidence="2 3">DSM 6702</strain>
    </source>
</reference>
<evidence type="ECO:0000313" key="2">
    <source>
        <dbReference type="EMBL" id="WPL16427.1"/>
    </source>
</evidence>